<keyword evidence="2" id="KW-1185">Reference proteome</keyword>
<dbReference type="EMBL" id="JAULUE010002053">
    <property type="protein sequence ID" value="KAK5896802.1"/>
    <property type="molecule type" value="Genomic_DNA"/>
</dbReference>
<sequence>MCCKVWTAQRHDSLGVIMIERSLIDCLSQQNPPKHLYAVDEALVAMLSPPPVDLSWAPIPSSMIHEHWSSLMTRAGLQPKPSVTTSNSCPLHN</sequence>
<name>A0AAN8C4S2_9TELE</name>
<protein>
    <submittedName>
        <fullName evidence="1">Uncharacterized protein</fullName>
    </submittedName>
</protein>
<reference evidence="1 2" key="1">
    <citation type="journal article" date="2023" name="Mol. Biol. Evol.">
        <title>Genomics of Secondarily Temperate Adaptation in the Only Non-Antarctic Icefish.</title>
        <authorList>
            <person name="Rivera-Colon A.G."/>
            <person name="Rayamajhi N."/>
            <person name="Minhas B.F."/>
            <person name="Madrigal G."/>
            <person name="Bilyk K.T."/>
            <person name="Yoon V."/>
            <person name="Hune M."/>
            <person name="Gregory S."/>
            <person name="Cheng C.H.C."/>
            <person name="Catchen J.M."/>
        </authorList>
    </citation>
    <scope>NUCLEOTIDE SEQUENCE [LARGE SCALE GENOMIC DNA]</scope>
    <source>
        <strain evidence="1">JC2023a</strain>
    </source>
</reference>
<dbReference type="AlphaFoldDB" id="A0AAN8C4S2"/>
<accession>A0AAN8C4S2</accession>
<evidence type="ECO:0000313" key="2">
    <source>
        <dbReference type="Proteomes" id="UP001335648"/>
    </source>
</evidence>
<evidence type="ECO:0000313" key="1">
    <source>
        <dbReference type="EMBL" id="KAK5896802.1"/>
    </source>
</evidence>
<dbReference type="Proteomes" id="UP001335648">
    <property type="component" value="Unassembled WGS sequence"/>
</dbReference>
<proteinExistence type="predicted"/>
<organism evidence="1 2">
    <name type="scientific">Champsocephalus esox</name>
    <name type="common">pike icefish</name>
    <dbReference type="NCBI Taxonomy" id="159716"/>
    <lineage>
        <taxon>Eukaryota</taxon>
        <taxon>Metazoa</taxon>
        <taxon>Chordata</taxon>
        <taxon>Craniata</taxon>
        <taxon>Vertebrata</taxon>
        <taxon>Euteleostomi</taxon>
        <taxon>Actinopterygii</taxon>
        <taxon>Neopterygii</taxon>
        <taxon>Teleostei</taxon>
        <taxon>Neoteleostei</taxon>
        <taxon>Acanthomorphata</taxon>
        <taxon>Eupercaria</taxon>
        <taxon>Perciformes</taxon>
        <taxon>Notothenioidei</taxon>
        <taxon>Channichthyidae</taxon>
        <taxon>Champsocephalus</taxon>
    </lineage>
</organism>
<gene>
    <name evidence="1" type="ORF">CesoFtcFv8_009925</name>
</gene>
<comment type="caution">
    <text evidence="1">The sequence shown here is derived from an EMBL/GenBank/DDBJ whole genome shotgun (WGS) entry which is preliminary data.</text>
</comment>